<dbReference type="PANTHER" id="PTHR15503">
    <property type="entry name" value="LDOC1 RELATED"/>
    <property type="match status" value="1"/>
</dbReference>
<organism evidence="2 3">
    <name type="scientific">Solanum verrucosum</name>
    <dbReference type="NCBI Taxonomy" id="315347"/>
    <lineage>
        <taxon>Eukaryota</taxon>
        <taxon>Viridiplantae</taxon>
        <taxon>Streptophyta</taxon>
        <taxon>Embryophyta</taxon>
        <taxon>Tracheophyta</taxon>
        <taxon>Spermatophyta</taxon>
        <taxon>Magnoliopsida</taxon>
        <taxon>eudicotyledons</taxon>
        <taxon>Gunneridae</taxon>
        <taxon>Pentapetalae</taxon>
        <taxon>asterids</taxon>
        <taxon>lamiids</taxon>
        <taxon>Solanales</taxon>
        <taxon>Solanaceae</taxon>
        <taxon>Solanoideae</taxon>
        <taxon>Solaneae</taxon>
        <taxon>Solanum</taxon>
    </lineage>
</organism>
<gene>
    <name evidence="2" type="ORF">MTR67_048095</name>
</gene>
<reference evidence="2" key="1">
    <citation type="submission" date="2023-08" db="EMBL/GenBank/DDBJ databases">
        <title>A de novo genome assembly of Solanum verrucosum Schlechtendal, a Mexican diploid species geographically isolated from the other diploid A-genome species in potato relatives.</title>
        <authorList>
            <person name="Hosaka K."/>
        </authorList>
    </citation>
    <scope>NUCLEOTIDE SEQUENCE</scope>
    <source>
        <tissue evidence="2">Young leaves</tissue>
    </source>
</reference>
<dbReference type="Pfam" id="PF08284">
    <property type="entry name" value="RVP_2"/>
    <property type="match status" value="1"/>
</dbReference>
<feature type="compositionally biased region" description="Polar residues" evidence="1">
    <location>
        <begin position="248"/>
        <end position="267"/>
    </location>
</feature>
<evidence type="ECO:0000313" key="3">
    <source>
        <dbReference type="Proteomes" id="UP001234989"/>
    </source>
</evidence>
<proteinExistence type="predicted"/>
<evidence type="ECO:0008006" key="4">
    <source>
        <dbReference type="Google" id="ProtNLM"/>
    </source>
</evidence>
<evidence type="ECO:0000256" key="1">
    <source>
        <dbReference type="SAM" id="MobiDB-lite"/>
    </source>
</evidence>
<dbReference type="AlphaFoldDB" id="A0AAF0ZZ85"/>
<dbReference type="PANTHER" id="PTHR15503:SF42">
    <property type="entry name" value="ZINC FINGER, CCHC-TYPE, RETROTRANSPOSON GAG DOMAIN, ASPARTIC PEPTIDASE DOMAIN PROTEIN-RELATED"/>
    <property type="match status" value="1"/>
</dbReference>
<dbReference type="InterPro" id="IPR032567">
    <property type="entry name" value="RTL1-rel"/>
</dbReference>
<dbReference type="EMBL" id="CP133622">
    <property type="protein sequence ID" value="WMV54710.1"/>
    <property type="molecule type" value="Genomic_DNA"/>
</dbReference>
<name>A0AAF0ZZ85_SOLVR</name>
<feature type="region of interest" description="Disordered" evidence="1">
    <location>
        <begin position="239"/>
        <end position="284"/>
    </location>
</feature>
<evidence type="ECO:0000313" key="2">
    <source>
        <dbReference type="EMBL" id="WMV54710.1"/>
    </source>
</evidence>
<sequence>MVESSKEGFKDGGRVHGSQLHQLGEGTELAKLVEERDVMLPQGTAAPLIGLQGRSLRKGALLHPQHRMRMLQLEVSLQEFLKLKSPKFTGSDSSADPQSFLDGTFKALRALGCSSERSVELAAYKLEDMANTCQRQRYATQFERLVQTPDMDVATYNAKFYKLARYAPLLVPTEAERVQRFVHGLVSRLFNALAPNMSTMTYLEAVDLARKIEDKGREEHAAYDVRKKAKIEGSYSGDLGANHKIGNQGRQQQGSQTGMDTLSQSTYKQHHIQGIQGRSSTQGYRNSGQMYATAPCCQTCGKSHVGQCCVVIGGCFWCGQLGHRIREWPLPLRNPTQTSAQIVAPTQTTHNGSGQGNAGRSQSRVFALTRQDVHASNAVVTGILSVCSFDAHALIDPGSTHSYVSSYFTLRFHRQLEMLNHLFLVSTPVGDSLLVEYEYRDCQIRVEGRDTLANLIVLDMIDFDVLMGMD</sequence>
<dbReference type="InterPro" id="IPR021109">
    <property type="entry name" value="Peptidase_aspartic_dom_sf"/>
</dbReference>
<dbReference type="Proteomes" id="UP001234989">
    <property type="component" value="Chromosome 11"/>
</dbReference>
<keyword evidence="3" id="KW-1185">Reference proteome</keyword>
<dbReference type="Gene3D" id="2.40.70.10">
    <property type="entry name" value="Acid Proteases"/>
    <property type="match status" value="1"/>
</dbReference>
<accession>A0AAF0ZZ85</accession>
<protein>
    <recommendedName>
        <fullName evidence="4">Retrotransposon gag domain-containing protein</fullName>
    </recommendedName>
</protein>
<dbReference type="CDD" id="cd00303">
    <property type="entry name" value="retropepsin_like"/>
    <property type="match status" value="1"/>
</dbReference>